<reference evidence="2" key="1">
    <citation type="journal article" date="2021" name="PeerJ">
        <title>Extensive microbial diversity within the chicken gut microbiome revealed by metagenomics and culture.</title>
        <authorList>
            <person name="Gilroy R."/>
            <person name="Ravi A."/>
            <person name="Getino M."/>
            <person name="Pursley I."/>
            <person name="Horton D.L."/>
            <person name="Alikhan N.F."/>
            <person name="Baker D."/>
            <person name="Gharbi K."/>
            <person name="Hall N."/>
            <person name="Watson M."/>
            <person name="Adriaenssens E.M."/>
            <person name="Foster-Nyarko E."/>
            <person name="Jarju S."/>
            <person name="Secka A."/>
            <person name="Antonio M."/>
            <person name="Oren A."/>
            <person name="Chaudhuri R.R."/>
            <person name="La Ragione R."/>
            <person name="Hildebrand F."/>
            <person name="Pallen M.J."/>
        </authorList>
    </citation>
    <scope>NUCLEOTIDE SEQUENCE</scope>
    <source>
        <strain evidence="2">ChiHejej3B27-3195</strain>
    </source>
</reference>
<feature type="signal peptide" evidence="1">
    <location>
        <begin position="1"/>
        <end position="22"/>
    </location>
</feature>
<reference evidence="2" key="2">
    <citation type="submission" date="2021-04" db="EMBL/GenBank/DDBJ databases">
        <authorList>
            <person name="Gilroy R."/>
        </authorList>
    </citation>
    <scope>NUCLEOTIDE SEQUENCE</scope>
    <source>
        <strain evidence="2">ChiHejej3B27-3195</strain>
    </source>
</reference>
<evidence type="ECO:0008006" key="4">
    <source>
        <dbReference type="Google" id="ProtNLM"/>
    </source>
</evidence>
<dbReference type="EMBL" id="DXGD01000267">
    <property type="protein sequence ID" value="HIW99912.1"/>
    <property type="molecule type" value="Genomic_DNA"/>
</dbReference>
<evidence type="ECO:0000313" key="2">
    <source>
        <dbReference type="EMBL" id="HIW99912.1"/>
    </source>
</evidence>
<sequence length="198" mass="20500">MGITVLAGAAAVWAAAHIPALADAAFVAGFEAQVEASGVIDIAQADGEQHDDPEQPSTLETTDQTINRAARNGSPRGQTTEVIVPVVNQSPKAPAELSVVVENREENELFDVLRFSVTDADGESLPAGSTVPGAWFDENPEGLVLPGALQAGEETTVSISVWLAAGAPDSVLDQDIDISVRITGETIPPEAPIILDGL</sequence>
<keyword evidence="1" id="KW-0732">Signal</keyword>
<proteinExistence type="predicted"/>
<dbReference type="AlphaFoldDB" id="A0A9D1UT35"/>
<evidence type="ECO:0000313" key="3">
    <source>
        <dbReference type="Proteomes" id="UP000824151"/>
    </source>
</evidence>
<comment type="caution">
    <text evidence="2">The sequence shown here is derived from an EMBL/GenBank/DDBJ whole genome shotgun (WGS) entry which is preliminary data.</text>
</comment>
<organism evidence="2 3">
    <name type="scientific">Candidatus Nesterenkonia stercoripullorum</name>
    <dbReference type="NCBI Taxonomy" id="2838701"/>
    <lineage>
        <taxon>Bacteria</taxon>
        <taxon>Bacillati</taxon>
        <taxon>Actinomycetota</taxon>
        <taxon>Actinomycetes</taxon>
        <taxon>Micrococcales</taxon>
        <taxon>Micrococcaceae</taxon>
        <taxon>Nesterenkonia</taxon>
    </lineage>
</organism>
<evidence type="ECO:0000256" key="1">
    <source>
        <dbReference type="SAM" id="SignalP"/>
    </source>
</evidence>
<accession>A0A9D1UT35</accession>
<name>A0A9D1UT35_9MICC</name>
<feature type="chain" id="PRO_5039154738" description="DUF11 domain-containing protein" evidence="1">
    <location>
        <begin position="23"/>
        <end position="198"/>
    </location>
</feature>
<gene>
    <name evidence="2" type="ORF">H9871_07180</name>
</gene>
<dbReference type="Proteomes" id="UP000824151">
    <property type="component" value="Unassembled WGS sequence"/>
</dbReference>
<protein>
    <recommendedName>
        <fullName evidence="4">DUF11 domain-containing protein</fullName>
    </recommendedName>
</protein>